<dbReference type="OrthoDB" id="2382178at2"/>
<sequence>MKKGLFWGAALLVEVVLLVILYMRYKDVEWRIFLVQGQQAYRYAELHQEWLAYSGGMVLIGLALPFTVYFLLGALRRKKG</sequence>
<keyword evidence="1" id="KW-0472">Membrane</keyword>
<keyword evidence="3" id="KW-1185">Reference proteome</keyword>
<dbReference type="Proteomes" id="UP000195437">
    <property type="component" value="Chromosome"/>
</dbReference>
<reference evidence="3" key="1">
    <citation type="submission" date="2017-05" db="EMBL/GenBank/DDBJ databases">
        <authorList>
            <person name="Sung H."/>
        </authorList>
    </citation>
    <scope>NUCLEOTIDE SEQUENCE [LARGE SCALE GENOMIC DNA]</scope>
    <source>
        <strain evidence="3">AR23208</strain>
    </source>
</reference>
<keyword evidence="1" id="KW-0812">Transmembrane</keyword>
<feature type="transmembrane region" description="Helical" evidence="1">
    <location>
        <begin position="5"/>
        <end position="25"/>
    </location>
</feature>
<dbReference type="AlphaFoldDB" id="A0A1Y0IPH9"/>
<gene>
    <name evidence="2" type="ORF">CBW65_15190</name>
</gene>
<evidence type="ECO:0000313" key="3">
    <source>
        <dbReference type="Proteomes" id="UP000195437"/>
    </source>
</evidence>
<protein>
    <submittedName>
        <fullName evidence="2">Uncharacterized protein</fullName>
    </submittedName>
</protein>
<dbReference type="EMBL" id="CP021434">
    <property type="protein sequence ID" value="ARU62200.1"/>
    <property type="molecule type" value="Genomic_DNA"/>
</dbReference>
<evidence type="ECO:0000313" key="2">
    <source>
        <dbReference type="EMBL" id="ARU62200.1"/>
    </source>
</evidence>
<feature type="transmembrane region" description="Helical" evidence="1">
    <location>
        <begin position="50"/>
        <end position="72"/>
    </location>
</feature>
<keyword evidence="1" id="KW-1133">Transmembrane helix</keyword>
<organism evidence="2 3">
    <name type="scientific">Tumebacillus avium</name>
    <dbReference type="NCBI Taxonomy" id="1903704"/>
    <lineage>
        <taxon>Bacteria</taxon>
        <taxon>Bacillati</taxon>
        <taxon>Bacillota</taxon>
        <taxon>Bacilli</taxon>
        <taxon>Bacillales</taxon>
        <taxon>Alicyclobacillaceae</taxon>
        <taxon>Tumebacillus</taxon>
    </lineage>
</organism>
<proteinExistence type="predicted"/>
<dbReference type="RefSeq" id="WP_087457562.1">
    <property type="nucleotide sequence ID" value="NZ_CP021434.1"/>
</dbReference>
<evidence type="ECO:0000256" key="1">
    <source>
        <dbReference type="SAM" id="Phobius"/>
    </source>
</evidence>
<accession>A0A1Y0IPH9</accession>
<name>A0A1Y0IPH9_9BACL</name>
<dbReference type="KEGG" id="tum:CBW65_15190"/>